<feature type="transmembrane region" description="Helical" evidence="1">
    <location>
        <begin position="82"/>
        <end position="103"/>
    </location>
</feature>
<keyword evidence="1" id="KW-0472">Membrane</keyword>
<accession>A0ABW2A2F1</accession>
<comment type="caution">
    <text evidence="2">The sequence shown here is derived from an EMBL/GenBank/DDBJ whole genome shotgun (WGS) entry which is preliminary data.</text>
</comment>
<keyword evidence="1" id="KW-1133">Transmembrane helix</keyword>
<evidence type="ECO:0000313" key="3">
    <source>
        <dbReference type="Proteomes" id="UP001596422"/>
    </source>
</evidence>
<dbReference type="Proteomes" id="UP001596422">
    <property type="component" value="Unassembled WGS sequence"/>
</dbReference>
<keyword evidence="1" id="KW-0812">Transmembrane</keyword>
<dbReference type="RefSeq" id="WP_379910134.1">
    <property type="nucleotide sequence ID" value="NZ_JBHSWE010000001.1"/>
</dbReference>
<feature type="transmembrane region" description="Helical" evidence="1">
    <location>
        <begin position="55"/>
        <end position="75"/>
    </location>
</feature>
<feature type="transmembrane region" description="Helical" evidence="1">
    <location>
        <begin position="16"/>
        <end position="35"/>
    </location>
</feature>
<gene>
    <name evidence="2" type="ORF">ACFQDL_17345</name>
</gene>
<protein>
    <submittedName>
        <fullName evidence="2">Uncharacterized protein</fullName>
    </submittedName>
</protein>
<keyword evidence="3" id="KW-1185">Reference proteome</keyword>
<name>A0ABW2A2F1_9GAMM</name>
<proteinExistence type="predicted"/>
<evidence type="ECO:0000313" key="2">
    <source>
        <dbReference type="EMBL" id="MFC6671635.1"/>
    </source>
</evidence>
<evidence type="ECO:0000256" key="1">
    <source>
        <dbReference type="SAM" id="Phobius"/>
    </source>
</evidence>
<sequence>MAGDPDSKDKREARTVLLAILVLLVILAAAALLLLPQLAQISSEHLAPGLGLKDAAVISFFVTVTLMVVFAIAAGDGFIGEIQFMLAGFASFFLVIWLMLAWIF</sequence>
<dbReference type="EMBL" id="JBHSWE010000001">
    <property type="protein sequence ID" value="MFC6671635.1"/>
    <property type="molecule type" value="Genomic_DNA"/>
</dbReference>
<organism evidence="2 3">
    <name type="scientific">Marinobacterium aestuariivivens</name>
    <dbReference type="NCBI Taxonomy" id="1698799"/>
    <lineage>
        <taxon>Bacteria</taxon>
        <taxon>Pseudomonadati</taxon>
        <taxon>Pseudomonadota</taxon>
        <taxon>Gammaproteobacteria</taxon>
        <taxon>Oceanospirillales</taxon>
        <taxon>Oceanospirillaceae</taxon>
        <taxon>Marinobacterium</taxon>
    </lineage>
</organism>
<reference evidence="3" key="1">
    <citation type="journal article" date="2019" name="Int. J. Syst. Evol. Microbiol.">
        <title>The Global Catalogue of Microorganisms (GCM) 10K type strain sequencing project: providing services to taxonomists for standard genome sequencing and annotation.</title>
        <authorList>
            <consortium name="The Broad Institute Genomics Platform"/>
            <consortium name="The Broad Institute Genome Sequencing Center for Infectious Disease"/>
            <person name="Wu L."/>
            <person name="Ma J."/>
        </authorList>
    </citation>
    <scope>NUCLEOTIDE SEQUENCE [LARGE SCALE GENOMIC DNA]</scope>
    <source>
        <strain evidence="3">NBRC 111756</strain>
    </source>
</reference>